<dbReference type="PANTHER" id="PTHR31674:SF62">
    <property type="entry name" value="B3 DOMAIN-CONTAINING PROTEIN REM14-RELATED"/>
    <property type="match status" value="1"/>
</dbReference>
<keyword evidence="6" id="KW-0539">Nucleus</keyword>
<comment type="subcellular location">
    <subcellularLocation>
        <location evidence="1">Nucleus</location>
    </subcellularLocation>
</comment>
<dbReference type="PROSITE" id="PS50863">
    <property type="entry name" value="B3"/>
    <property type="match status" value="1"/>
</dbReference>
<keyword evidence="5" id="KW-0804">Transcription</keyword>
<evidence type="ECO:0000256" key="6">
    <source>
        <dbReference type="ARBA" id="ARBA00023242"/>
    </source>
</evidence>
<evidence type="ECO:0000256" key="2">
    <source>
        <dbReference type="ARBA" id="ARBA00022737"/>
    </source>
</evidence>
<organism evidence="7">
    <name type="scientific">Aegilops tauschii</name>
    <name type="common">Tausch's goatgrass</name>
    <name type="synonym">Aegilops squarrosa</name>
    <dbReference type="NCBI Taxonomy" id="37682"/>
    <lineage>
        <taxon>Eukaryota</taxon>
        <taxon>Viridiplantae</taxon>
        <taxon>Streptophyta</taxon>
        <taxon>Embryophyta</taxon>
        <taxon>Tracheophyta</taxon>
        <taxon>Spermatophyta</taxon>
        <taxon>Magnoliopsida</taxon>
        <taxon>Liliopsida</taxon>
        <taxon>Poales</taxon>
        <taxon>Poaceae</taxon>
        <taxon>BOP clade</taxon>
        <taxon>Pooideae</taxon>
        <taxon>Triticodae</taxon>
        <taxon>Triticeae</taxon>
        <taxon>Triticinae</taxon>
        <taxon>Aegilops</taxon>
    </lineage>
</organism>
<proteinExistence type="predicted"/>
<evidence type="ECO:0000256" key="3">
    <source>
        <dbReference type="ARBA" id="ARBA00023015"/>
    </source>
</evidence>
<dbReference type="SMART" id="SM01019">
    <property type="entry name" value="B3"/>
    <property type="match status" value="3"/>
</dbReference>
<dbReference type="GO" id="GO:0003677">
    <property type="term" value="F:DNA binding"/>
    <property type="evidence" value="ECO:0007669"/>
    <property type="project" value="UniProtKB-KW"/>
</dbReference>
<reference evidence="7" key="1">
    <citation type="submission" date="2015-06" db="UniProtKB">
        <authorList>
            <consortium name="EnsemblPlants"/>
        </authorList>
    </citation>
    <scope>IDENTIFICATION</scope>
</reference>
<protein>
    <submittedName>
        <fullName evidence="7">Putative B3 domain-containing protein</fullName>
    </submittedName>
</protein>
<evidence type="ECO:0000256" key="5">
    <source>
        <dbReference type="ARBA" id="ARBA00023163"/>
    </source>
</evidence>
<keyword evidence="3" id="KW-0805">Transcription regulation</keyword>
<dbReference type="Pfam" id="PF02362">
    <property type="entry name" value="B3"/>
    <property type="match status" value="2"/>
</dbReference>
<dbReference type="ExpressionAtlas" id="N1R3C5">
    <property type="expression patterns" value="baseline"/>
</dbReference>
<dbReference type="InterPro" id="IPR003340">
    <property type="entry name" value="B3_DNA-bd"/>
</dbReference>
<evidence type="ECO:0000256" key="4">
    <source>
        <dbReference type="ARBA" id="ARBA00023125"/>
    </source>
</evidence>
<dbReference type="InterPro" id="IPR015300">
    <property type="entry name" value="DNA-bd_pseudobarrel_sf"/>
</dbReference>
<evidence type="ECO:0000313" key="7">
    <source>
        <dbReference type="EnsemblPlants" id="EMT15692"/>
    </source>
</evidence>
<keyword evidence="2" id="KW-0677">Repeat</keyword>
<name>N1R3C5_AEGTA</name>
<dbReference type="InterPro" id="IPR039218">
    <property type="entry name" value="REM_fam"/>
</dbReference>
<keyword evidence="4" id="KW-0238">DNA-binding</keyword>
<dbReference type="EnsemblPlants" id="EMT15692">
    <property type="protein sequence ID" value="EMT15692"/>
    <property type="gene ID" value="F775_24284"/>
</dbReference>
<evidence type="ECO:0000256" key="1">
    <source>
        <dbReference type="ARBA" id="ARBA00004123"/>
    </source>
</evidence>
<accession>N1R3C5</accession>
<dbReference type="PANTHER" id="PTHR31674">
    <property type="entry name" value="B3 DOMAIN-CONTAINING PROTEIN REM-LIKE 3-RELATED"/>
    <property type="match status" value="1"/>
</dbReference>
<sequence length="486" mass="53117">MALSVRRQPRYKFAAPVLSPSCLQKLCVPWEFAARLAAGAGDVHVVDLLGKPRRVELCVRPRPDGGVACWLGAGWPEIVRKNGIGEGWSVVLRRERRGMATLTAFDPACCLVRLCAPPAGRGRGVTSKTRPRFIKLLRPDDWEKMTIPDEFVQQHLIGLESCPSSQKALIIGPTGKLWPVELDQRQSDVLYGEVWAEFLTAHDLSQGNILLFRYEVNMSFSVQVFLPNGCMKEYPYLADEADGPSTALPQSAKQLVAATVSKKRKYNRQVVSAIPAPVPAIKAKKVESQSKPAGVLRGHSFTKQITSSSLTKLFAVKRTFCSSIGLVGACTIELKTSMESTRSWPVAFNIANTYGYLTGKGWKRFCRDNECEQNIVPVFCLPMPMSLANDSSCSAGYSLGKEINANLACRQAPVNLLKNGKPLLGEKSIPSYLYYQNNQEPGVLSLEEGAGTCKGPMNCHKSLARSYLGKGTSAIAGFDTPQVDDG</sequence>
<dbReference type="AlphaFoldDB" id="N1R3C5"/>
<dbReference type="CDD" id="cd10017">
    <property type="entry name" value="B3_DNA"/>
    <property type="match status" value="1"/>
</dbReference>
<dbReference type="GO" id="GO:0005634">
    <property type="term" value="C:nucleus"/>
    <property type="evidence" value="ECO:0007669"/>
    <property type="project" value="UniProtKB-SubCell"/>
</dbReference>
<dbReference type="SUPFAM" id="SSF101936">
    <property type="entry name" value="DNA-binding pseudobarrel domain"/>
    <property type="match status" value="3"/>
</dbReference>
<dbReference type="Gene3D" id="2.40.330.10">
    <property type="entry name" value="DNA-binding pseudobarrel domain"/>
    <property type="match status" value="3"/>
</dbReference>